<gene>
    <name evidence="3" type="ORF">PHYBOEH_001600</name>
</gene>
<evidence type="ECO:0000313" key="3">
    <source>
        <dbReference type="EMBL" id="KAG7376314.1"/>
    </source>
</evidence>
<sequence length="179" mass="20267">MAIDLHTTAELVESFDIDEFMEAVDSVRSTATITPQMRDQDSTSDGSDDMVDDCGSDAPIAAHDEETKKKPRRARRVTSKEHILKLREIVKQLTKQLDALKTETRPGVQSNATKDGRLIRSSSTSLWMQAALRQRERRRKAEADNDSLREMLQMQIEEASCLKRILKRRAKIKVGVVVS</sequence>
<dbReference type="Proteomes" id="UP000693981">
    <property type="component" value="Unassembled WGS sequence"/>
</dbReference>
<dbReference type="OrthoDB" id="122632at2759"/>
<accession>A0A8T1V9T2</accession>
<comment type="caution">
    <text evidence="3">The sequence shown here is derived from an EMBL/GenBank/DDBJ whole genome shotgun (WGS) entry which is preliminary data.</text>
</comment>
<keyword evidence="4" id="KW-1185">Reference proteome</keyword>
<proteinExistence type="predicted"/>
<dbReference type="AlphaFoldDB" id="A0A8T1V9T2"/>
<evidence type="ECO:0000256" key="2">
    <source>
        <dbReference type="SAM" id="MobiDB-lite"/>
    </source>
</evidence>
<name>A0A8T1V9T2_9STRA</name>
<protein>
    <submittedName>
        <fullName evidence="3">Uncharacterized protein</fullName>
    </submittedName>
</protein>
<organism evidence="3 4">
    <name type="scientific">Phytophthora boehmeriae</name>
    <dbReference type="NCBI Taxonomy" id="109152"/>
    <lineage>
        <taxon>Eukaryota</taxon>
        <taxon>Sar</taxon>
        <taxon>Stramenopiles</taxon>
        <taxon>Oomycota</taxon>
        <taxon>Peronosporomycetes</taxon>
        <taxon>Peronosporales</taxon>
        <taxon>Peronosporaceae</taxon>
        <taxon>Phytophthora</taxon>
    </lineage>
</organism>
<dbReference type="EMBL" id="JAGDFL010001356">
    <property type="protein sequence ID" value="KAG7376314.1"/>
    <property type="molecule type" value="Genomic_DNA"/>
</dbReference>
<evidence type="ECO:0000256" key="1">
    <source>
        <dbReference type="SAM" id="Coils"/>
    </source>
</evidence>
<evidence type="ECO:0000313" key="4">
    <source>
        <dbReference type="Proteomes" id="UP000693981"/>
    </source>
</evidence>
<feature type="compositionally biased region" description="Acidic residues" evidence="2">
    <location>
        <begin position="46"/>
        <end position="55"/>
    </location>
</feature>
<keyword evidence="1" id="KW-0175">Coiled coil</keyword>
<feature type="region of interest" description="Disordered" evidence="2">
    <location>
        <begin position="31"/>
        <end position="78"/>
    </location>
</feature>
<feature type="coiled-coil region" evidence="1">
    <location>
        <begin position="131"/>
        <end position="169"/>
    </location>
</feature>
<reference evidence="3" key="1">
    <citation type="submission" date="2021-02" db="EMBL/GenBank/DDBJ databases">
        <authorList>
            <person name="Palmer J.M."/>
        </authorList>
    </citation>
    <scope>NUCLEOTIDE SEQUENCE</scope>
    <source>
        <strain evidence="3">SCRP23</strain>
    </source>
</reference>